<gene>
    <name evidence="1" type="ORF">AYL99_03326</name>
</gene>
<dbReference type="AlphaFoldDB" id="A0A178ZQ36"/>
<organism evidence="1 2">
    <name type="scientific">Fonsecaea erecta</name>
    <dbReference type="NCBI Taxonomy" id="1367422"/>
    <lineage>
        <taxon>Eukaryota</taxon>
        <taxon>Fungi</taxon>
        <taxon>Dikarya</taxon>
        <taxon>Ascomycota</taxon>
        <taxon>Pezizomycotina</taxon>
        <taxon>Eurotiomycetes</taxon>
        <taxon>Chaetothyriomycetidae</taxon>
        <taxon>Chaetothyriales</taxon>
        <taxon>Herpotrichiellaceae</taxon>
        <taxon>Fonsecaea</taxon>
    </lineage>
</organism>
<dbReference type="GeneID" id="30007496"/>
<keyword evidence="2" id="KW-1185">Reference proteome</keyword>
<dbReference type="Proteomes" id="UP000078343">
    <property type="component" value="Unassembled WGS sequence"/>
</dbReference>
<comment type="caution">
    <text evidence="1">The sequence shown here is derived from an EMBL/GenBank/DDBJ whole genome shotgun (WGS) entry which is preliminary data.</text>
</comment>
<reference evidence="1 2" key="1">
    <citation type="submission" date="2016-04" db="EMBL/GenBank/DDBJ databases">
        <title>Draft genome of Fonsecaea erecta CBS 125763.</title>
        <authorList>
            <person name="Weiss V.A."/>
            <person name="Vicente V.A."/>
            <person name="Raittz R.T."/>
            <person name="Moreno L.F."/>
            <person name="De Souza E.M."/>
            <person name="Pedrosa F.O."/>
            <person name="Steffens M.B."/>
            <person name="Faoro H."/>
            <person name="Tadra-Sfeir M.Z."/>
            <person name="Najafzadeh M.J."/>
            <person name="Felipe M.S."/>
            <person name="Teixeira M."/>
            <person name="Sun J."/>
            <person name="Xi L."/>
            <person name="Gomes R."/>
            <person name="De Azevedo C.M."/>
            <person name="Salgado C.G."/>
            <person name="Da Silva M.B."/>
            <person name="Nascimento M.F."/>
            <person name="Queiroz-Telles F."/>
            <person name="Attili D.S."/>
            <person name="Gorbushina A."/>
        </authorList>
    </citation>
    <scope>NUCLEOTIDE SEQUENCE [LARGE SCALE GENOMIC DNA]</scope>
    <source>
        <strain evidence="1 2">CBS 125763</strain>
    </source>
</reference>
<dbReference type="InterPro" id="IPR012338">
    <property type="entry name" value="Beta-lactam/transpept-like"/>
</dbReference>
<evidence type="ECO:0000313" key="2">
    <source>
        <dbReference type="Proteomes" id="UP000078343"/>
    </source>
</evidence>
<evidence type="ECO:0000313" key="1">
    <source>
        <dbReference type="EMBL" id="OAP61125.1"/>
    </source>
</evidence>
<sequence>MDVFFGEFEQDWDLLFAAQPRASWFYGQGLDWAVPPQLNEAGKAGLKELRDRGLILAEIPPEIPVDHALGGLYFATDVPCGRSKTSIAWDGLTNSNWLLDREAGIAMVLFVQILLVDSDTKILWSKLEREVYAMLRKMKE</sequence>
<dbReference type="Gene3D" id="3.40.710.10">
    <property type="entry name" value="DD-peptidase/beta-lactamase superfamily"/>
    <property type="match status" value="1"/>
</dbReference>
<dbReference type="OrthoDB" id="428260at2759"/>
<accession>A0A178ZQ36</accession>
<evidence type="ECO:0008006" key="3">
    <source>
        <dbReference type="Google" id="ProtNLM"/>
    </source>
</evidence>
<dbReference type="STRING" id="1367422.A0A178ZQ36"/>
<name>A0A178ZQ36_9EURO</name>
<dbReference type="RefSeq" id="XP_018694492.1">
    <property type="nucleotide sequence ID" value="XM_018834842.1"/>
</dbReference>
<protein>
    <recommendedName>
        <fullName evidence="3">Beta-lactamase-related domain-containing protein</fullName>
    </recommendedName>
</protein>
<proteinExistence type="predicted"/>
<dbReference type="EMBL" id="LVYI01000003">
    <property type="protein sequence ID" value="OAP61125.1"/>
    <property type="molecule type" value="Genomic_DNA"/>
</dbReference>